<dbReference type="AlphaFoldDB" id="A0A8E3B5I6"/>
<accession>A0A8E3B5I6</accession>
<comment type="caution">
    <text evidence="1">The sequence shown here is derived from an EMBL/GenBank/DDBJ whole genome shotgun (WGS) entry which is preliminary data.</text>
</comment>
<reference evidence="1 2" key="1">
    <citation type="submission" date="2018-05" db="EMBL/GenBank/DDBJ databases">
        <title>Genomic Encyclopedia of Type Strains, Phase IV (KMG-IV): sequencing the most valuable type-strain genomes for metagenomic binning, comparative biology and taxonomic classification.</title>
        <authorList>
            <person name="Goeker M."/>
        </authorList>
    </citation>
    <scope>NUCLEOTIDE SEQUENCE [LARGE SCALE GENOMIC DNA]</scope>
    <source>
        <strain evidence="1 2">DSM 2626</strain>
    </source>
</reference>
<dbReference type="Proteomes" id="UP000245631">
    <property type="component" value="Unassembled WGS sequence"/>
</dbReference>
<name>A0A8E3B5I6_RHILI</name>
<organism evidence="1 2">
    <name type="scientific">Rhizobium loti</name>
    <name type="common">Mesorhizobium loti</name>
    <dbReference type="NCBI Taxonomy" id="381"/>
    <lineage>
        <taxon>Bacteria</taxon>
        <taxon>Pseudomonadati</taxon>
        <taxon>Pseudomonadota</taxon>
        <taxon>Alphaproteobacteria</taxon>
        <taxon>Hyphomicrobiales</taxon>
        <taxon>Phyllobacteriaceae</taxon>
        <taxon>Mesorhizobium</taxon>
    </lineage>
</organism>
<gene>
    <name evidence="1" type="ORF">C8D77_102511</name>
</gene>
<dbReference type="EMBL" id="QGGH01000002">
    <property type="protein sequence ID" value="PWJ92736.1"/>
    <property type="molecule type" value="Genomic_DNA"/>
</dbReference>
<sequence>MNWRWFSTAIVVAFISGCTADYLNNYDSVTLAAGDANRSNMLLQTVDPFNPNSQNTRIEGDGARAVAVFNGYRGATRAPWR</sequence>
<dbReference type="PROSITE" id="PS51257">
    <property type="entry name" value="PROKAR_LIPOPROTEIN"/>
    <property type="match status" value="1"/>
</dbReference>
<proteinExistence type="predicted"/>
<protein>
    <submittedName>
        <fullName evidence="1">Uncharacterized protein</fullName>
    </submittedName>
</protein>
<evidence type="ECO:0000313" key="2">
    <source>
        <dbReference type="Proteomes" id="UP000245631"/>
    </source>
</evidence>
<evidence type="ECO:0000313" key="1">
    <source>
        <dbReference type="EMBL" id="PWJ92736.1"/>
    </source>
</evidence>